<dbReference type="SUPFAM" id="SSF51735">
    <property type="entry name" value="NAD(P)-binding Rossmann-fold domains"/>
    <property type="match status" value="1"/>
</dbReference>
<dbReference type="InterPro" id="IPR007698">
    <property type="entry name" value="AlaDH/PNT_NAD(H)-bd"/>
</dbReference>
<dbReference type="PANTHER" id="PTHR42795">
    <property type="entry name" value="ALANINE DEHYDROGENASE"/>
    <property type="match status" value="1"/>
</dbReference>
<keyword evidence="8" id="KW-0547">Nucleotide-binding</keyword>
<dbReference type="InterPro" id="IPR036291">
    <property type="entry name" value="NAD(P)-bd_dom_sf"/>
</dbReference>
<feature type="binding site" evidence="7">
    <location>
        <position position="15"/>
    </location>
    <ligand>
        <name>substrate</name>
    </ligand>
</feature>
<dbReference type="PIRSF" id="PIRSF000183">
    <property type="entry name" value="Alanine_dh"/>
    <property type="match status" value="1"/>
</dbReference>
<organism evidence="11 12">
    <name type="scientific">Marinagarivorans cellulosilyticus</name>
    <dbReference type="NCBI Taxonomy" id="2721545"/>
    <lineage>
        <taxon>Bacteria</taxon>
        <taxon>Pseudomonadati</taxon>
        <taxon>Pseudomonadota</taxon>
        <taxon>Gammaproteobacteria</taxon>
        <taxon>Cellvibrionales</taxon>
        <taxon>Cellvibrionaceae</taxon>
        <taxon>Marinagarivorans</taxon>
    </lineage>
</organism>
<name>A0AAN2BLU1_9GAMM</name>
<feature type="binding site" evidence="7">
    <location>
        <position position="75"/>
    </location>
    <ligand>
        <name>substrate</name>
    </ligand>
</feature>
<dbReference type="InterPro" id="IPR008143">
    <property type="entry name" value="Ala_DH/PNT_CS2"/>
</dbReference>
<dbReference type="EC" id="1.4.1.1" evidence="2 5"/>
<dbReference type="AlphaFoldDB" id="A0AAN2BLU1"/>
<feature type="binding site" evidence="8">
    <location>
        <begin position="298"/>
        <end position="301"/>
    </location>
    <ligand>
        <name>NAD(+)</name>
        <dbReference type="ChEBI" id="CHEBI:57540"/>
    </ligand>
</feature>
<dbReference type="GO" id="GO:0000286">
    <property type="term" value="F:alanine dehydrogenase activity"/>
    <property type="evidence" value="ECO:0007669"/>
    <property type="project" value="UniProtKB-UniRule"/>
</dbReference>
<evidence type="ECO:0000256" key="6">
    <source>
        <dbReference type="PIRSR" id="PIRSR000183-1"/>
    </source>
</evidence>
<comment type="catalytic activity">
    <reaction evidence="5">
        <text>L-alanine + NAD(+) + H2O = pyruvate + NH4(+) + NADH + H(+)</text>
        <dbReference type="Rhea" id="RHEA:18405"/>
        <dbReference type="ChEBI" id="CHEBI:15361"/>
        <dbReference type="ChEBI" id="CHEBI:15377"/>
        <dbReference type="ChEBI" id="CHEBI:15378"/>
        <dbReference type="ChEBI" id="CHEBI:28938"/>
        <dbReference type="ChEBI" id="CHEBI:57540"/>
        <dbReference type="ChEBI" id="CHEBI:57945"/>
        <dbReference type="ChEBI" id="CHEBI:57972"/>
        <dbReference type="EC" id="1.4.1.1"/>
    </reaction>
</comment>
<evidence type="ECO:0000256" key="7">
    <source>
        <dbReference type="PIRSR" id="PIRSR000183-2"/>
    </source>
</evidence>
<feature type="binding site" evidence="8">
    <location>
        <begin position="267"/>
        <end position="270"/>
    </location>
    <ligand>
        <name>NAD(+)</name>
        <dbReference type="ChEBI" id="CHEBI:57540"/>
    </ligand>
</feature>
<reference evidence="11 12" key="1">
    <citation type="journal article" date="2022" name="IScience">
        <title>An ultrasensitive nanofiber-based assay for enzymatic hydrolysis and deep-sea microbial degradation of cellulose.</title>
        <authorList>
            <person name="Tsudome M."/>
            <person name="Tachioka M."/>
            <person name="Miyazaki M."/>
            <person name="Uchimura K."/>
            <person name="Tsuda M."/>
            <person name="Takaki Y."/>
            <person name="Deguchi S."/>
        </authorList>
    </citation>
    <scope>NUCLEOTIDE SEQUENCE [LARGE SCALE GENOMIC DNA]</scope>
    <source>
        <strain evidence="11 12">GE09</strain>
    </source>
</reference>
<evidence type="ECO:0000259" key="10">
    <source>
        <dbReference type="SMART" id="SM01003"/>
    </source>
</evidence>
<keyword evidence="4 5" id="KW-0520">NAD</keyword>
<feature type="binding site" evidence="8">
    <location>
        <begin position="239"/>
        <end position="240"/>
    </location>
    <ligand>
        <name>NAD(+)</name>
        <dbReference type="ChEBI" id="CHEBI:57540"/>
    </ligand>
</feature>
<dbReference type="PANTHER" id="PTHR42795:SF1">
    <property type="entry name" value="ALANINE DEHYDROGENASE"/>
    <property type="match status" value="1"/>
</dbReference>
<dbReference type="SUPFAM" id="SSF52283">
    <property type="entry name" value="Formate/glycerate dehydrogenase catalytic domain-like"/>
    <property type="match status" value="1"/>
</dbReference>
<feature type="active site" description="Proton donor/acceptor" evidence="6">
    <location>
        <position position="96"/>
    </location>
</feature>
<dbReference type="KEGG" id="marq:MARGE09_P3685"/>
<protein>
    <recommendedName>
        <fullName evidence="2 5">Alanine dehydrogenase</fullName>
        <ecNumber evidence="2 5">1.4.1.1</ecNumber>
    </recommendedName>
</protein>
<dbReference type="EMBL" id="AP023086">
    <property type="protein sequence ID" value="BCD99483.1"/>
    <property type="molecule type" value="Genomic_DNA"/>
</dbReference>
<evidence type="ECO:0000313" key="11">
    <source>
        <dbReference type="EMBL" id="BCD99483.1"/>
    </source>
</evidence>
<evidence type="ECO:0000259" key="9">
    <source>
        <dbReference type="SMART" id="SM01002"/>
    </source>
</evidence>
<gene>
    <name evidence="11" type="ORF">MARGE09_P3685</name>
</gene>
<dbReference type="Proteomes" id="UP001320119">
    <property type="component" value="Chromosome"/>
</dbReference>
<accession>A0AAN2BLU1</accession>
<feature type="active site" description="Proton donor/acceptor" evidence="6">
    <location>
        <position position="270"/>
    </location>
</feature>
<proteinExistence type="inferred from homology"/>
<keyword evidence="12" id="KW-1185">Reference proteome</keyword>
<evidence type="ECO:0000313" key="12">
    <source>
        <dbReference type="Proteomes" id="UP001320119"/>
    </source>
</evidence>
<feature type="binding site" evidence="8">
    <location>
        <position position="198"/>
    </location>
    <ligand>
        <name>NAD(+)</name>
        <dbReference type="ChEBI" id="CHEBI:57540"/>
    </ligand>
</feature>
<dbReference type="NCBIfam" id="TIGR00518">
    <property type="entry name" value="alaDH"/>
    <property type="match status" value="1"/>
</dbReference>
<evidence type="ECO:0000256" key="2">
    <source>
        <dbReference type="ARBA" id="ARBA00012897"/>
    </source>
</evidence>
<dbReference type="GO" id="GO:0042853">
    <property type="term" value="P:L-alanine catabolic process"/>
    <property type="evidence" value="ECO:0007669"/>
    <property type="project" value="InterPro"/>
</dbReference>
<dbReference type="CDD" id="cd05305">
    <property type="entry name" value="L-AlaDH"/>
    <property type="match status" value="1"/>
</dbReference>
<keyword evidence="3 5" id="KW-0560">Oxidoreductase</keyword>
<comment type="similarity">
    <text evidence="1 5">Belongs to the AlaDH/PNT family.</text>
</comment>
<sequence length="360" mass="37569">MRIGIPSEVKNHEYRVGMLPAGASVCIAAGHEVWVQSGAGLAVGCDDAAYTSVGVHIEPSAETLYGQCDLIVKVKEPQAKECEWLRRGQLLFGYLHLAADSKLTAALCDRGVTAIAYETITDRHGRLPLLQPMSEVAGRLAIQAAAMALTKPVGGKGVLMAGVPGTAPANVVVLGGGVVGANAVEMALGLGAQVTVLDTSVERLRELAALFGPRLQTRVANKQTLLGLLPRADVVVGAVLIPGAAAPKLLGYDDLKKMQPGTVLVDVAIDQGGCFESSHATTHEHPTYIREGIVHYCVANMPGAVPLTSTHALTNVTLPYILRLANEGLPAARNDALFAKGINVHDGQIVNDVVAKALAL</sequence>
<feature type="binding site" evidence="8">
    <location>
        <position position="134"/>
    </location>
    <ligand>
        <name>NAD(+)</name>
        <dbReference type="ChEBI" id="CHEBI:57540"/>
    </ligand>
</feature>
<evidence type="ECO:0000256" key="5">
    <source>
        <dbReference type="PIRNR" id="PIRNR000183"/>
    </source>
</evidence>
<dbReference type="InterPro" id="IPR008141">
    <property type="entry name" value="Ala_DH"/>
</dbReference>
<dbReference type="Gene3D" id="3.40.50.720">
    <property type="entry name" value="NAD(P)-binding Rossmann-like Domain"/>
    <property type="match status" value="2"/>
</dbReference>
<dbReference type="PROSITE" id="PS00837">
    <property type="entry name" value="ALADH_PNT_2"/>
    <property type="match status" value="1"/>
</dbReference>
<dbReference type="GO" id="GO:0005886">
    <property type="term" value="C:plasma membrane"/>
    <property type="evidence" value="ECO:0007669"/>
    <property type="project" value="TreeGrafter"/>
</dbReference>
<evidence type="ECO:0000256" key="1">
    <source>
        <dbReference type="ARBA" id="ARBA00005689"/>
    </source>
</evidence>
<dbReference type="SMART" id="SM01003">
    <property type="entry name" value="AlaDh_PNT_N"/>
    <property type="match status" value="1"/>
</dbReference>
<dbReference type="FunFam" id="3.40.50.720:FF:000049">
    <property type="entry name" value="Alanine dehydrogenase"/>
    <property type="match status" value="1"/>
</dbReference>
<dbReference type="GO" id="GO:0000166">
    <property type="term" value="F:nucleotide binding"/>
    <property type="evidence" value="ECO:0007669"/>
    <property type="project" value="UniProtKB-KW"/>
</dbReference>
<feature type="domain" description="Alanine dehydrogenase/pyridine nucleotide transhydrogenase N-terminal" evidence="10">
    <location>
        <begin position="4"/>
        <end position="137"/>
    </location>
</feature>
<evidence type="ECO:0000256" key="3">
    <source>
        <dbReference type="ARBA" id="ARBA00023002"/>
    </source>
</evidence>
<evidence type="ECO:0000256" key="8">
    <source>
        <dbReference type="PIRSR" id="PIRSR000183-3"/>
    </source>
</evidence>
<dbReference type="SMART" id="SM01002">
    <property type="entry name" value="AlaDh_PNT_C"/>
    <property type="match status" value="1"/>
</dbReference>
<dbReference type="InterPro" id="IPR007886">
    <property type="entry name" value="AlaDH/PNT_N"/>
</dbReference>
<dbReference type="RefSeq" id="WP_236984750.1">
    <property type="nucleotide sequence ID" value="NZ_AP023086.1"/>
</dbReference>
<evidence type="ECO:0000256" key="4">
    <source>
        <dbReference type="ARBA" id="ARBA00023027"/>
    </source>
</evidence>
<dbReference type="Pfam" id="PF05222">
    <property type="entry name" value="AlaDh_PNT_N"/>
    <property type="match status" value="1"/>
</dbReference>
<feature type="binding site" evidence="8">
    <location>
        <position position="203"/>
    </location>
    <ligand>
        <name>NAD(+)</name>
        <dbReference type="ChEBI" id="CHEBI:57540"/>
    </ligand>
</feature>
<dbReference type="Pfam" id="PF01262">
    <property type="entry name" value="AlaDh_PNT_C"/>
    <property type="match status" value="1"/>
</dbReference>
<feature type="domain" description="Alanine dehydrogenase/pyridine nucleotide transhydrogenase NAD(H)-binding" evidence="9">
    <location>
        <begin position="149"/>
        <end position="297"/>
    </location>
</feature>